<feature type="binding site" evidence="6">
    <location>
        <position position="451"/>
    </location>
    <ligand>
        <name>Zn(2+)</name>
        <dbReference type="ChEBI" id="CHEBI:29105"/>
    </ligand>
</feature>
<dbReference type="EMBL" id="DSFC01000177">
    <property type="protein sequence ID" value="HEV09376.1"/>
    <property type="molecule type" value="Genomic_DNA"/>
</dbReference>
<accession>A0A831YEH3</accession>
<comment type="cofactor">
    <cofactor evidence="6">
        <name>Zn(2+)</name>
        <dbReference type="ChEBI" id="CHEBI:29105"/>
    </cofactor>
</comment>
<evidence type="ECO:0000313" key="7">
    <source>
        <dbReference type="EMBL" id="HEV09376.1"/>
    </source>
</evidence>
<dbReference type="InterPro" id="IPR018752">
    <property type="entry name" value="DabA"/>
</dbReference>
<keyword evidence="2 6" id="KW-1003">Cell membrane</keyword>
<protein>
    <recommendedName>
        <fullName evidence="6">Probable inorganic carbon transporter subunit DabA</fullName>
    </recommendedName>
</protein>
<evidence type="ECO:0000256" key="2">
    <source>
        <dbReference type="ARBA" id="ARBA00022475"/>
    </source>
</evidence>
<feature type="binding site" evidence="6">
    <location>
        <position position="709"/>
    </location>
    <ligand>
        <name>Zn(2+)</name>
        <dbReference type="ChEBI" id="CHEBI:29105"/>
    </ligand>
</feature>
<dbReference type="PANTHER" id="PTHR38344:SF1">
    <property type="entry name" value="INORGANIC CARBON TRANSPORTER SUBUNIT DABA-RELATED"/>
    <property type="match status" value="1"/>
</dbReference>
<feature type="binding site" evidence="6">
    <location>
        <position position="694"/>
    </location>
    <ligand>
        <name>Zn(2+)</name>
        <dbReference type="ChEBI" id="CHEBI:29105"/>
    </ligand>
</feature>
<organism evidence="7">
    <name type="scientific">Sulfurihydrogenibium azorense</name>
    <dbReference type="NCBI Taxonomy" id="309806"/>
    <lineage>
        <taxon>Bacteria</taxon>
        <taxon>Pseudomonadati</taxon>
        <taxon>Aquificota</taxon>
        <taxon>Aquificia</taxon>
        <taxon>Aquificales</taxon>
        <taxon>Hydrogenothermaceae</taxon>
        <taxon>Sulfurihydrogenibium</taxon>
    </lineage>
</organism>
<comment type="subunit">
    <text evidence="6">Forms a complex with DabB.</text>
</comment>
<dbReference type="Pfam" id="PF10070">
    <property type="entry name" value="DabA"/>
    <property type="match status" value="1"/>
</dbReference>
<sequence length="999" mass="115216">MEKGRKLYIRSLVNIAAEPIAYFWPMRTFITRNPLREFEYKPFKEALKDGELLFGGRGYLKREDYRYLYFEGHMKEESLKEGIREFLSSVESASGLPYEELLFTLFVEDVKEPSLNALYKGKISNDTMSVLLEHFKEDPAKVCKDILTSAGLKHTLQDIIDILTGKDLSQTIDELTIKTAFDFLDEGQSTIDMPGRSAGFYKAWRELARKNLRFFLWTGKNLKDMVENFEEPEDAIDYVLKSFGIPEDLWEKYTSLELARLKGIAGFIKWRSHNKFYYWQKVHPVDMVDYTAIRLLIAKAVIDANKKDLPFEANYKALEEFLSKDYAKAYLKYELNSKRCPPQLLDRMKDYLKKPYEKVEEYTKSKAEITALSYYQFLANWTKKVGIDINDLSPKQVLDLIKIYEKFKEEEGYIYLKALEDTHIDSLVKSIRLAQEDTQERPIAQAFFCIDVRSERFRRHLESLGRYQTYGIAGFFGVPVAMVDLRKGHEEFLCPVIVTPKNVVFEVPYNKKSVEKEKAASQILHGVKDHILAPFVAVEMVGFAFGFDFLGKTFLPDKYLKLKDVAFKDNTKTSIIVNKLSDEEIQQIMQSYYFTIIKNVLRENFGIQTISDEIVSQVYEACLNGNNSLPENLKKAVEVLRSKYKIDRGYVEIFKERLKSIGFTKEEQAFLISTALKSTGLTKEFAPIVLILGHESRSENNPYESALDCGACGGASGIYNARIFCIMANDPVVRQIMAQKHGLQIPEDTVFIPGIHNTTTDEVFLYDLEFLPARYIPILDKINQDLKIAKELTLQERAKPLDVKNPQDVYRKAYDWSEVRPEWGLSGNYAFIIGRRSITSFAKLDGRVFLHSYDYNVDKKGFLLENILAGPAVVGQWINSEYYFSTVDNEVYGSGSKVYHNVVGRIGVMTGNYSDLRIGLPAQTVLKEGKPFHVPIRYILVIEAPFDLARNAINKIRKIRDLLQNGWINLLIFDPETGIFYRHLEGVWVKYLEKEEVKL</sequence>
<evidence type="ECO:0000256" key="5">
    <source>
        <dbReference type="ARBA" id="ARBA00023136"/>
    </source>
</evidence>
<dbReference type="GO" id="GO:0005886">
    <property type="term" value="C:plasma membrane"/>
    <property type="evidence" value="ECO:0007669"/>
    <property type="project" value="UniProtKB-SubCell"/>
</dbReference>
<dbReference type="HAMAP" id="MF_01871">
    <property type="entry name" value="DabA"/>
    <property type="match status" value="1"/>
</dbReference>
<comment type="function">
    <text evidence="6">Part of an energy-coupled inorganic carbon pump.</text>
</comment>
<comment type="subcellular location">
    <subcellularLocation>
        <location evidence="6">Cell membrane</location>
        <topology evidence="6">Peripheral membrane protein</topology>
    </subcellularLocation>
</comment>
<dbReference type="GO" id="GO:0008270">
    <property type="term" value="F:zinc ion binding"/>
    <property type="evidence" value="ECO:0007669"/>
    <property type="project" value="UniProtKB-UniRule"/>
</dbReference>
<keyword evidence="3 6" id="KW-0479">Metal-binding</keyword>
<keyword evidence="4 6" id="KW-0862">Zinc</keyword>
<keyword evidence="5 6" id="KW-0472">Membrane</keyword>
<evidence type="ECO:0000256" key="1">
    <source>
        <dbReference type="ARBA" id="ARBA00022448"/>
    </source>
</evidence>
<dbReference type="PANTHER" id="PTHR38344">
    <property type="entry name" value="UPF0753 PROTEIN AQ_863"/>
    <property type="match status" value="1"/>
</dbReference>
<feature type="binding site" evidence="6">
    <location>
        <position position="449"/>
    </location>
    <ligand>
        <name>Zn(2+)</name>
        <dbReference type="ChEBI" id="CHEBI:29105"/>
    </ligand>
</feature>
<evidence type="ECO:0000256" key="3">
    <source>
        <dbReference type="ARBA" id="ARBA00022723"/>
    </source>
</evidence>
<keyword evidence="1 6" id="KW-0813">Transport</keyword>
<proteinExistence type="inferred from homology"/>
<evidence type="ECO:0000256" key="6">
    <source>
        <dbReference type="HAMAP-Rule" id="MF_01871"/>
    </source>
</evidence>
<evidence type="ECO:0000256" key="4">
    <source>
        <dbReference type="ARBA" id="ARBA00022833"/>
    </source>
</evidence>
<reference evidence="7" key="1">
    <citation type="journal article" date="2020" name="mSystems">
        <title>Genome- and Community-Level Interaction Insights into Carbon Utilization and Element Cycling Functions of Hydrothermarchaeota in Hydrothermal Sediment.</title>
        <authorList>
            <person name="Zhou Z."/>
            <person name="Liu Y."/>
            <person name="Xu W."/>
            <person name="Pan J."/>
            <person name="Luo Z.H."/>
            <person name="Li M."/>
        </authorList>
    </citation>
    <scope>NUCLEOTIDE SEQUENCE [LARGE SCALE GENOMIC DNA]</scope>
    <source>
        <strain evidence="7">SpSt-1257</strain>
    </source>
</reference>
<gene>
    <name evidence="6" type="primary">dabA</name>
    <name evidence="7" type="ORF">ENO34_03125</name>
</gene>
<dbReference type="AlphaFoldDB" id="A0A831YEH3"/>
<name>A0A831YEH3_9AQUI</name>
<dbReference type="Proteomes" id="UP000885621">
    <property type="component" value="Unassembled WGS sequence"/>
</dbReference>
<comment type="caution">
    <text evidence="7">The sequence shown here is derived from an EMBL/GenBank/DDBJ whole genome shotgun (WGS) entry which is preliminary data.</text>
</comment>
<comment type="similarity">
    <text evidence="6">Belongs to the inorganic carbon transporter (TC 9.A.2) DabA family.</text>
</comment>